<organism evidence="6 7">
    <name type="scientific">Holdemania filiformis</name>
    <dbReference type="NCBI Taxonomy" id="61171"/>
    <lineage>
        <taxon>Bacteria</taxon>
        <taxon>Bacillati</taxon>
        <taxon>Bacillota</taxon>
        <taxon>Erysipelotrichia</taxon>
        <taxon>Erysipelotrichales</taxon>
        <taxon>Erysipelotrichaceae</taxon>
        <taxon>Holdemania</taxon>
    </lineage>
</organism>
<dbReference type="PROSITE" id="PS51372">
    <property type="entry name" value="PRD_2"/>
    <property type="match status" value="1"/>
</dbReference>
<evidence type="ECO:0000259" key="5">
    <source>
        <dbReference type="PROSITE" id="PS51372"/>
    </source>
</evidence>
<dbReference type="Proteomes" id="UP000284178">
    <property type="component" value="Unassembled WGS sequence"/>
</dbReference>
<dbReference type="RefSeq" id="WP_117893865.1">
    <property type="nucleotide sequence ID" value="NZ_CABJCV010000003.1"/>
</dbReference>
<sequence length="667" mass="77540">MAVVKNRLLLMLYLLDNSDQPLQARQLAAMAGVSERTVKNDMTELRELAQASGVEILTRKGKGYLLQVLDPAVYDPVREQLQIRFSTMNYTKSEIVGRTNDIVRRLIVAPRYLTFDAISDQLFLSRRTLQAQLREVRQCLEAFGLTLQSRPKYGVKVTGEEFQRRLCMLELYEIHYYKAVSFLNYDEYVQYFDVDEEERNEIRHIFLRVLRESGIAISDTYTNRIAWYLVLARNRIKAGFAVTRNEAKMTYVRTFDEARIAADIIAALQDVYPGFELPEEEVLAIAEILLCWNDPIDHPQLPQRYPGCYQLACELAGKIAQGLKTSWGVDLAALPDYGRVMIPGLIPLLFCDSLNFRYSILGSHVDNNGIRYSPVCEALAVSAAQILESHLSVPITDMEVNMLAVRFFTLIDTVPYPYKKRRVLICSRNGRMASEIIRSRLLRRFRKRWFETVDIYEFYEVRGLDQSQYDCLLLNFPSYSYRYTIPYMVINQIPEAREFNQFFNTVIMDGYQLQPLLDQFGWDAASFYPEFEYDGKEAFIHLISYKNGRDYYAVQKMEEELTRVRDFRVVHQTVIIVQSRQYTRRNSFEIYRLSKPGVWEKKEIRYLIYITADFAAGLQSLRFLDQAAHQLAVDQENIEALLEKQDLSLLIDAVKRCLQAGGGMFEV</sequence>
<dbReference type="InterPro" id="IPR013196">
    <property type="entry name" value="HTH_11"/>
</dbReference>
<name>A0A412G4W2_9FIRM</name>
<evidence type="ECO:0000256" key="1">
    <source>
        <dbReference type="ARBA" id="ARBA00022737"/>
    </source>
</evidence>
<dbReference type="EMBL" id="QRUP01000003">
    <property type="protein sequence ID" value="RGR75867.1"/>
    <property type="molecule type" value="Genomic_DNA"/>
</dbReference>
<dbReference type="SUPFAM" id="SSF63520">
    <property type="entry name" value="PTS-regulatory domain, PRD"/>
    <property type="match status" value="1"/>
</dbReference>
<accession>A0A412G4W2</accession>
<dbReference type="InterPro" id="IPR036634">
    <property type="entry name" value="PRD_sf"/>
</dbReference>
<evidence type="ECO:0000256" key="3">
    <source>
        <dbReference type="ARBA" id="ARBA00023159"/>
    </source>
</evidence>
<evidence type="ECO:0000256" key="2">
    <source>
        <dbReference type="ARBA" id="ARBA00023015"/>
    </source>
</evidence>
<keyword evidence="4" id="KW-0804">Transcription</keyword>
<dbReference type="GO" id="GO:0006355">
    <property type="term" value="P:regulation of DNA-templated transcription"/>
    <property type="evidence" value="ECO:0007669"/>
    <property type="project" value="InterPro"/>
</dbReference>
<dbReference type="SUPFAM" id="SSF46785">
    <property type="entry name" value="Winged helix' DNA-binding domain"/>
    <property type="match status" value="1"/>
</dbReference>
<feature type="domain" description="PRD" evidence="5">
    <location>
        <begin position="193"/>
        <end position="299"/>
    </location>
</feature>
<dbReference type="InterPro" id="IPR011608">
    <property type="entry name" value="PRD"/>
</dbReference>
<evidence type="ECO:0000256" key="4">
    <source>
        <dbReference type="ARBA" id="ARBA00023163"/>
    </source>
</evidence>
<dbReference type="AlphaFoldDB" id="A0A412G4W2"/>
<dbReference type="GeneID" id="83014527"/>
<evidence type="ECO:0000313" key="6">
    <source>
        <dbReference type="EMBL" id="RGR75867.1"/>
    </source>
</evidence>
<gene>
    <name evidence="6" type="ORF">DWY25_03780</name>
</gene>
<dbReference type="InterPro" id="IPR007737">
    <property type="entry name" value="Mga_HTH"/>
</dbReference>
<keyword evidence="1" id="KW-0677">Repeat</keyword>
<dbReference type="InterPro" id="IPR036390">
    <property type="entry name" value="WH_DNA-bd_sf"/>
</dbReference>
<keyword evidence="3" id="KW-0010">Activator</keyword>
<dbReference type="PANTHER" id="PTHR30185">
    <property type="entry name" value="CRYPTIC BETA-GLUCOSIDE BGL OPERON ANTITERMINATOR"/>
    <property type="match status" value="1"/>
</dbReference>
<dbReference type="InterPro" id="IPR050661">
    <property type="entry name" value="BglG_antiterminators"/>
</dbReference>
<keyword evidence="7" id="KW-1185">Reference proteome</keyword>
<evidence type="ECO:0000313" key="7">
    <source>
        <dbReference type="Proteomes" id="UP000284178"/>
    </source>
</evidence>
<comment type="caution">
    <text evidence="6">The sequence shown here is derived from an EMBL/GenBank/DDBJ whole genome shotgun (WGS) entry which is preliminary data.</text>
</comment>
<protein>
    <submittedName>
        <fullName evidence="6">HTH domain-containing protein</fullName>
    </submittedName>
</protein>
<dbReference type="Gene3D" id="1.10.10.10">
    <property type="entry name" value="Winged helix-like DNA-binding domain superfamily/Winged helix DNA-binding domain"/>
    <property type="match status" value="1"/>
</dbReference>
<dbReference type="Pfam" id="PF05043">
    <property type="entry name" value="Mga"/>
    <property type="match status" value="1"/>
</dbReference>
<dbReference type="PANTHER" id="PTHR30185:SF13">
    <property type="entry name" value="LICABCH OPERON REGULATOR-RELATED"/>
    <property type="match status" value="1"/>
</dbReference>
<reference evidence="6 7" key="1">
    <citation type="submission" date="2018-08" db="EMBL/GenBank/DDBJ databases">
        <title>A genome reference for cultivated species of the human gut microbiota.</title>
        <authorList>
            <person name="Zou Y."/>
            <person name="Xue W."/>
            <person name="Luo G."/>
        </authorList>
    </citation>
    <scope>NUCLEOTIDE SEQUENCE [LARGE SCALE GENOMIC DNA]</scope>
    <source>
        <strain evidence="6 7">AF24-29</strain>
    </source>
</reference>
<proteinExistence type="predicted"/>
<dbReference type="InterPro" id="IPR036388">
    <property type="entry name" value="WH-like_DNA-bd_sf"/>
</dbReference>
<dbReference type="Pfam" id="PF08279">
    <property type="entry name" value="HTH_11"/>
    <property type="match status" value="1"/>
</dbReference>
<keyword evidence="2" id="KW-0805">Transcription regulation</keyword>